<gene>
    <name evidence="2" type="ORF">FAK_33410</name>
</gene>
<sequence length="279" mass="30868">MRLYSRHLPLVALLGLCLLLPGCFDCGLNLVLKPDGSGTLRAFVELPAPLIGQYQQSEFKEIVSPETPVQRQELGGLVEFEQTAEFSELSKVHAARMRFSLERIDKGLLGMRVDTYRLTGWLRSLEGDHPDRDQVLGTERDHFKDQTPAPAQPLDPDTARANQLLTAGMAGRFITVGWQVPGKIIDVWKLNIGGRLVTPQVIADQGKVTWRIPLALLATAKVRHNLVFRVEFKGDVRNASGDPILKQDSNWGPRKAAPAKDGQETKEAKKPPEGEGVKP</sequence>
<feature type="region of interest" description="Disordered" evidence="1">
    <location>
        <begin position="239"/>
        <end position="279"/>
    </location>
</feature>
<evidence type="ECO:0000256" key="1">
    <source>
        <dbReference type="SAM" id="MobiDB-lite"/>
    </source>
</evidence>
<evidence type="ECO:0000313" key="2">
    <source>
        <dbReference type="EMBL" id="BEQ16275.1"/>
    </source>
</evidence>
<dbReference type="EMBL" id="AP028679">
    <property type="protein sequence ID" value="BEQ16275.1"/>
    <property type="molecule type" value="Genomic_DNA"/>
</dbReference>
<dbReference type="RefSeq" id="WP_338601869.1">
    <property type="nucleotide sequence ID" value="NZ_AP028679.1"/>
</dbReference>
<dbReference type="AlphaFoldDB" id="A0AAU9EHN6"/>
<accession>A0AAU9EHN6</accession>
<name>A0AAU9EHN6_9BACT</name>
<reference evidence="3" key="1">
    <citation type="journal article" date="2023" name="Arch. Microbiol.">
        <title>Desulfoferula mesophilus gen. nov. sp. nov., a mesophilic sulfate-reducing bacterium isolated from a brackish lake sediment.</title>
        <authorList>
            <person name="Watanabe T."/>
            <person name="Yabe T."/>
            <person name="Tsuji J.M."/>
            <person name="Fukui M."/>
        </authorList>
    </citation>
    <scope>NUCLEOTIDE SEQUENCE [LARGE SCALE GENOMIC DNA]</scope>
    <source>
        <strain evidence="3">12FAK</strain>
    </source>
</reference>
<proteinExistence type="predicted"/>
<dbReference type="KEGG" id="dmp:FAK_33410"/>
<keyword evidence="3" id="KW-1185">Reference proteome</keyword>
<evidence type="ECO:0000313" key="3">
    <source>
        <dbReference type="Proteomes" id="UP001366166"/>
    </source>
</evidence>
<dbReference type="Proteomes" id="UP001366166">
    <property type="component" value="Chromosome"/>
</dbReference>
<organism evidence="2 3">
    <name type="scientific">Desulfoferula mesophila</name>
    <dbReference type="NCBI Taxonomy" id="3058419"/>
    <lineage>
        <taxon>Bacteria</taxon>
        <taxon>Pseudomonadati</taxon>
        <taxon>Thermodesulfobacteriota</taxon>
        <taxon>Desulfarculia</taxon>
        <taxon>Desulfarculales</taxon>
        <taxon>Desulfarculaceae</taxon>
        <taxon>Desulfoferula</taxon>
    </lineage>
</organism>
<protein>
    <recommendedName>
        <fullName evidence="4">Lipoprotein</fullName>
    </recommendedName>
</protein>
<feature type="compositionally biased region" description="Basic and acidic residues" evidence="1">
    <location>
        <begin position="261"/>
        <end position="279"/>
    </location>
</feature>
<evidence type="ECO:0008006" key="4">
    <source>
        <dbReference type="Google" id="ProtNLM"/>
    </source>
</evidence>